<keyword evidence="2" id="KW-0798">TonB box</keyword>
<evidence type="ECO:0000256" key="3">
    <source>
        <dbReference type="SAM" id="SignalP"/>
    </source>
</evidence>
<feature type="domain" description="TonB-dependent receptor plug" evidence="5">
    <location>
        <begin position="223"/>
        <end position="328"/>
    </location>
</feature>
<dbReference type="InterPro" id="IPR012910">
    <property type="entry name" value="Plug_dom"/>
</dbReference>
<evidence type="ECO:0000313" key="7">
    <source>
        <dbReference type="Proteomes" id="UP000653797"/>
    </source>
</evidence>
<dbReference type="SUPFAM" id="SSF56935">
    <property type="entry name" value="Porins"/>
    <property type="match status" value="1"/>
</dbReference>
<dbReference type="InterPro" id="IPR008969">
    <property type="entry name" value="CarboxyPept-like_regulatory"/>
</dbReference>
<dbReference type="EMBL" id="JACXAA010000001">
    <property type="protein sequence ID" value="MBD2751794.1"/>
    <property type="molecule type" value="Genomic_DNA"/>
</dbReference>
<feature type="domain" description="TonB-dependent receptor-like beta-barrel" evidence="4">
    <location>
        <begin position="539"/>
        <end position="1128"/>
    </location>
</feature>
<comment type="subcellular location">
    <subcellularLocation>
        <location evidence="1">Cell outer membrane</location>
        <topology evidence="1">Multi-pass membrane protein</topology>
    </subcellularLocation>
</comment>
<dbReference type="InterPro" id="IPR037066">
    <property type="entry name" value="Plug_dom_sf"/>
</dbReference>
<keyword evidence="1" id="KW-1134">Transmembrane beta strand</keyword>
<comment type="caution">
    <text evidence="6">The sequence shown here is derived from an EMBL/GenBank/DDBJ whole genome shotgun (WGS) entry which is preliminary data.</text>
</comment>
<keyword evidence="1" id="KW-0812">Transmembrane</keyword>
<sequence length="1186" mass="132015">MKLPVLQLLLSVFFCGLTLAHDAHTQEILNKEVSLKMESTEVWKILNRLEKQTDVKFVYSANSIRAEQKMSVNVSNGKLSKVLDDLLTPLRISYEVVGSRILLRKKIVEATSFSLPSIKPLAVQQTVASADQTVTGTISDEKGEALPGVSVVIKGTQRGATTDAKGQYRIAVPNGSATLIFSFVGYLSQEIQVGNQSIISVTLKTDSKSLEEVVVVGYGTQKKVNLTGAVDQVTSEVIENRSLPNLTQGLQGTIPNLNLTMGDGKPTQSPSYNIRGTTSIGQGGSALVLIDGVEGDPSRLNPNDVATVSVLKDAASAAIYGARGAFGVVLITTKSPTKDRTSITYSVNRSIKTPTTVPDYVTNGYVFAKNFNEGWSAWNDYAQTPQNINKTVRFSPAYLTELERRNNDPSLPKTVVDPTTGEYVYYENTDWYGELYKKNTSATEHNLSFSGSSGKADFYVTGRYYTQDGIFKYNSDDYKLLSLRAKGSIQLYSWLKITNNADFSSMKYHNPLNVGEGGSIWRNISDEGHTVAPMFNPDGTLSYSAAYTVGDFWYGKNGINMDRRVFRNTVDFATKFFDDKFRINGNFTFQNTDNNEYRTRVPVPYSRKPGVIEYVGTNYNDLQNIYRETLYTATNLYAEYEPRFSPNHYVKVLAGYNYEQSNFRRLEVVRNGLIYENAQDLSLALGQSINTSGGMETWAILGGFYRLNYSFKDRYLLELNGRYDGSSKFPTDQRYAFFPSVSGGWRVSNEPFWKVSPKAITDLKIRASYGSLGNGSIGSYAFQEQFSISQSGRVLNGVKPQRTGQPTVIPDGLTWETSTTSDLGVDLGMLNNRLTFTGDAYIRKTTGMFTVGMTLPAVFGTDVPKGNYADLTTKGWEAVLTWRDKFSVASKPFNYEVRLTMADYQATIDKFNNPNQRLTDYYAGQKMGEIWGYETAGYFTSDEDVKTSPKQSLFKASNTGQWLPGDIKFRDLNGDGVINNGDNTVSSPGDRRVIGNSTPRYTYGIMLGADWNNFFFSAFFQGVGQQDWWPGTEAGIFWGQYNRPYNKLPTWQLDNIWSPTNPDAYLPRYRGYVAQNSAGELAQAQTKYLQNAAYLRMKNIQLGYNLPQTLIQKVGMNSARVFISGENLLSWSPLYKITRDLDIENIGRSDVVLNPPSGSDPNNNNSGNGNNYPILKSFTMGISATF</sequence>
<dbReference type="Pfam" id="PF07715">
    <property type="entry name" value="Plug"/>
    <property type="match status" value="1"/>
</dbReference>
<dbReference type="GO" id="GO:0009279">
    <property type="term" value="C:cell outer membrane"/>
    <property type="evidence" value="ECO:0007669"/>
    <property type="project" value="UniProtKB-SubCell"/>
</dbReference>
<dbReference type="PROSITE" id="PS52016">
    <property type="entry name" value="TONB_DEPENDENT_REC_3"/>
    <property type="match status" value="1"/>
</dbReference>
<evidence type="ECO:0000256" key="2">
    <source>
        <dbReference type="RuleBase" id="RU003357"/>
    </source>
</evidence>
<keyword evidence="1" id="KW-0998">Cell outer membrane</keyword>
<evidence type="ECO:0000256" key="1">
    <source>
        <dbReference type="PROSITE-ProRule" id="PRU01360"/>
    </source>
</evidence>
<dbReference type="InterPro" id="IPR039426">
    <property type="entry name" value="TonB-dep_rcpt-like"/>
</dbReference>
<dbReference type="InterPro" id="IPR023997">
    <property type="entry name" value="TonB-dep_OMP_SusC/RagA_CS"/>
</dbReference>
<dbReference type="InterPro" id="IPR023996">
    <property type="entry name" value="TonB-dep_OMP_SusC/RagA"/>
</dbReference>
<keyword evidence="1" id="KW-0813">Transport</keyword>
<accession>A0A927GBN7</accession>
<name>A0A927GBN7_9BACT</name>
<dbReference type="NCBIfam" id="TIGR04057">
    <property type="entry name" value="SusC_RagA_signa"/>
    <property type="match status" value="1"/>
</dbReference>
<feature type="chain" id="PRO_5036885157" evidence="3">
    <location>
        <begin position="21"/>
        <end position="1186"/>
    </location>
</feature>
<evidence type="ECO:0000259" key="4">
    <source>
        <dbReference type="Pfam" id="PF00593"/>
    </source>
</evidence>
<dbReference type="InterPro" id="IPR000531">
    <property type="entry name" value="Beta-barrel_TonB"/>
</dbReference>
<dbReference type="Pfam" id="PF00593">
    <property type="entry name" value="TonB_dep_Rec_b-barrel"/>
    <property type="match status" value="1"/>
</dbReference>
<dbReference type="SUPFAM" id="SSF49464">
    <property type="entry name" value="Carboxypeptidase regulatory domain-like"/>
    <property type="match status" value="1"/>
</dbReference>
<dbReference type="Gene3D" id="2.170.130.10">
    <property type="entry name" value="TonB-dependent receptor, plug domain"/>
    <property type="match status" value="1"/>
</dbReference>
<keyword evidence="3" id="KW-0732">Signal</keyword>
<reference evidence="6" key="1">
    <citation type="submission" date="2020-09" db="EMBL/GenBank/DDBJ databases">
        <authorList>
            <person name="Kim M.K."/>
        </authorList>
    </citation>
    <scope>NUCLEOTIDE SEQUENCE</scope>
    <source>
        <strain evidence="6">BT704</strain>
    </source>
</reference>
<dbReference type="AlphaFoldDB" id="A0A927GBN7"/>
<proteinExistence type="inferred from homology"/>
<organism evidence="6 7">
    <name type="scientific">Spirosoma validum</name>
    <dbReference type="NCBI Taxonomy" id="2771355"/>
    <lineage>
        <taxon>Bacteria</taxon>
        <taxon>Pseudomonadati</taxon>
        <taxon>Bacteroidota</taxon>
        <taxon>Cytophagia</taxon>
        <taxon>Cytophagales</taxon>
        <taxon>Cytophagaceae</taxon>
        <taxon>Spirosoma</taxon>
    </lineage>
</organism>
<keyword evidence="1 2" id="KW-0472">Membrane</keyword>
<dbReference type="Gene3D" id="3.55.50.30">
    <property type="match status" value="1"/>
</dbReference>
<feature type="signal peptide" evidence="3">
    <location>
        <begin position="1"/>
        <end position="20"/>
    </location>
</feature>
<dbReference type="Pfam" id="PF13715">
    <property type="entry name" value="CarbopepD_reg_2"/>
    <property type="match status" value="1"/>
</dbReference>
<protein>
    <submittedName>
        <fullName evidence="6">TonB-dependent receptor</fullName>
    </submittedName>
</protein>
<keyword evidence="6" id="KW-0675">Receptor</keyword>
<evidence type="ECO:0000313" key="6">
    <source>
        <dbReference type="EMBL" id="MBD2751794.1"/>
    </source>
</evidence>
<evidence type="ECO:0000259" key="5">
    <source>
        <dbReference type="Pfam" id="PF07715"/>
    </source>
</evidence>
<dbReference type="Gene3D" id="2.60.40.1120">
    <property type="entry name" value="Carboxypeptidase-like, regulatory domain"/>
    <property type="match status" value="1"/>
</dbReference>
<keyword evidence="7" id="KW-1185">Reference proteome</keyword>
<comment type="similarity">
    <text evidence="1 2">Belongs to the TonB-dependent receptor family.</text>
</comment>
<dbReference type="NCBIfam" id="TIGR04056">
    <property type="entry name" value="OMP_RagA_SusC"/>
    <property type="match status" value="1"/>
</dbReference>
<dbReference type="Proteomes" id="UP000653797">
    <property type="component" value="Unassembled WGS sequence"/>
</dbReference>
<gene>
    <name evidence="6" type="ORF">IC230_02745</name>
</gene>